<evidence type="ECO:0000256" key="1">
    <source>
        <dbReference type="ARBA" id="ARBA00008834"/>
    </source>
</evidence>
<proteinExistence type="inferred from homology"/>
<evidence type="ECO:0000313" key="12">
    <source>
        <dbReference type="Proteomes" id="UP000451233"/>
    </source>
</evidence>
<keyword evidence="12" id="KW-1185">Reference proteome</keyword>
<keyword evidence="2" id="KW-0677">Repeat</keyword>
<keyword evidence="4" id="KW-0325">Glycoprotein</keyword>
<evidence type="ECO:0000256" key="2">
    <source>
        <dbReference type="ARBA" id="ARBA00022737"/>
    </source>
</evidence>
<accession>A0A7K1XZZ4</accession>
<dbReference type="Gene3D" id="2.160.20.10">
    <property type="entry name" value="Single-stranded right-handed beta-helix, Pectin lyase-like"/>
    <property type="match status" value="1"/>
</dbReference>
<dbReference type="SUPFAM" id="SSF51126">
    <property type="entry name" value="Pectin lyase-like"/>
    <property type="match status" value="1"/>
</dbReference>
<comment type="caution">
    <text evidence="11">The sequence shown here is derived from an EMBL/GenBank/DDBJ whole genome shotgun (WGS) entry which is preliminary data.</text>
</comment>
<sequence>MKRIVLLAFAICVGQPATAQLAAYPAPKGSILSTYFTVKVREAGKSWQPLPVYPAHVAEVINSKSVIQQTSFAYFDFSGKVEISVTYNKGAVHAARVRPLREGINPGVKGNTISFFLTEPKNLSIEVNGDLFHNLNLFASPPDVSPPSAQDTSVIYYGPGIHYAGKKLVPSNKTVYLAGGAIVQGSFVVNRAQNVKIRGRGILTQVAIVQESSGKPLPRDPGLPGNDRSDEITVQYSKNVEIEGLIVVPDKYSVLVGQSAGVTIRNFKSFSAGGNADGLDIFSSTDVVIDRVFMRNADDCIAIYGHRWGYYGNLTNLTVTNSILWADVAHPVLIGTHGDSRNPDTLSNIRFHNIDILDQFENQVDYQGCLSLNAGDSNFIRDVSFEDIRIDDIRKGQLVNLRIMFNSKYNTSAGRGIENVHFKNISYNGSRANLSIIAGYDQGREIRNVTFENLVINGRVIYDNMTGKPAWYKTGDMANFFIGEHVKGIKFLRVDGAAEAKSGTGN</sequence>
<evidence type="ECO:0000313" key="11">
    <source>
        <dbReference type="EMBL" id="MXV16387.1"/>
    </source>
</evidence>
<keyword evidence="7" id="KW-0624">Polysaccharide degradation</keyword>
<dbReference type="GO" id="GO:0000272">
    <property type="term" value="P:polysaccharide catabolic process"/>
    <property type="evidence" value="ECO:0007669"/>
    <property type="project" value="UniProtKB-KW"/>
</dbReference>
<dbReference type="PANTHER" id="PTHR31736">
    <property type="match status" value="1"/>
</dbReference>
<feature type="chain" id="PRO_5029582323" evidence="10">
    <location>
        <begin position="20"/>
        <end position="506"/>
    </location>
</feature>
<keyword evidence="5" id="KW-0119">Carbohydrate metabolism</keyword>
<evidence type="ECO:0000256" key="9">
    <source>
        <dbReference type="RuleBase" id="RU361169"/>
    </source>
</evidence>
<dbReference type="RefSeq" id="WP_160907383.1">
    <property type="nucleotide sequence ID" value="NZ_WVHS01000003.1"/>
</dbReference>
<dbReference type="GO" id="GO:0004650">
    <property type="term" value="F:polygalacturonase activity"/>
    <property type="evidence" value="ECO:0007669"/>
    <property type="project" value="InterPro"/>
</dbReference>
<dbReference type="InterPro" id="IPR000743">
    <property type="entry name" value="Glyco_hydro_28"/>
</dbReference>
<dbReference type="InterPro" id="IPR011050">
    <property type="entry name" value="Pectin_lyase_fold/virulence"/>
</dbReference>
<dbReference type="InterPro" id="IPR012334">
    <property type="entry name" value="Pectin_lyas_fold"/>
</dbReference>
<keyword evidence="6 9" id="KW-0326">Glycosidase</keyword>
<evidence type="ECO:0000256" key="3">
    <source>
        <dbReference type="ARBA" id="ARBA00022801"/>
    </source>
</evidence>
<dbReference type="Pfam" id="PF00295">
    <property type="entry name" value="Glyco_hydro_28"/>
    <property type="match status" value="1"/>
</dbReference>
<name>A0A7K1XZZ4_9SPHI</name>
<evidence type="ECO:0000256" key="5">
    <source>
        <dbReference type="ARBA" id="ARBA00023277"/>
    </source>
</evidence>
<feature type="signal peptide" evidence="10">
    <location>
        <begin position="1"/>
        <end position="19"/>
    </location>
</feature>
<keyword evidence="3 9" id="KW-0378">Hydrolase</keyword>
<evidence type="ECO:0000256" key="8">
    <source>
        <dbReference type="ARBA" id="ARBA00037278"/>
    </source>
</evidence>
<dbReference type="EMBL" id="WVHS01000003">
    <property type="protein sequence ID" value="MXV16387.1"/>
    <property type="molecule type" value="Genomic_DNA"/>
</dbReference>
<evidence type="ECO:0000256" key="6">
    <source>
        <dbReference type="ARBA" id="ARBA00023295"/>
    </source>
</evidence>
<evidence type="ECO:0000256" key="10">
    <source>
        <dbReference type="SAM" id="SignalP"/>
    </source>
</evidence>
<evidence type="ECO:0000256" key="7">
    <source>
        <dbReference type="ARBA" id="ARBA00023326"/>
    </source>
</evidence>
<gene>
    <name evidence="11" type="ORF">GS398_13820</name>
</gene>
<organism evidence="11 12">
    <name type="scientific">Hufsiella ginkgonis</name>
    <dbReference type="NCBI Taxonomy" id="2695274"/>
    <lineage>
        <taxon>Bacteria</taxon>
        <taxon>Pseudomonadati</taxon>
        <taxon>Bacteroidota</taxon>
        <taxon>Sphingobacteriia</taxon>
        <taxon>Sphingobacteriales</taxon>
        <taxon>Sphingobacteriaceae</taxon>
        <taxon>Hufsiella</taxon>
    </lineage>
</organism>
<comment type="function">
    <text evidence="8">Pectinolytic enzyme involved in the degradation of xylogalacturonan (xga), a galacturonan backbone heavily substituted with xylose, and which is one important component of the hairy regions of pectin. Activity requires a galacturonic acid backbone substituted with xylose.</text>
</comment>
<protein>
    <submittedName>
        <fullName evidence="11">Endo-polygalacturonase</fullName>
    </submittedName>
</protein>
<dbReference type="Proteomes" id="UP000451233">
    <property type="component" value="Unassembled WGS sequence"/>
</dbReference>
<keyword evidence="10" id="KW-0732">Signal</keyword>
<dbReference type="PANTHER" id="PTHR31736:SF9">
    <property type="entry name" value="ENDO-XYLOGALACTURONAN HYDROLASE A-RELATED"/>
    <property type="match status" value="1"/>
</dbReference>
<comment type="similarity">
    <text evidence="1 9">Belongs to the glycosyl hydrolase 28 family.</text>
</comment>
<evidence type="ECO:0000256" key="4">
    <source>
        <dbReference type="ARBA" id="ARBA00023180"/>
    </source>
</evidence>
<dbReference type="AlphaFoldDB" id="A0A7K1XZZ4"/>
<reference evidence="11 12" key="1">
    <citation type="submission" date="2019-11" db="EMBL/GenBank/DDBJ databases">
        <title>Pedobacter sp. HMF7056 Genome sequencing and assembly.</title>
        <authorList>
            <person name="Kang H."/>
            <person name="Kim H."/>
            <person name="Joh K."/>
        </authorList>
    </citation>
    <scope>NUCLEOTIDE SEQUENCE [LARGE SCALE GENOMIC DNA]</scope>
    <source>
        <strain evidence="11 12">HMF7056</strain>
    </source>
</reference>